<dbReference type="GO" id="GO:0004659">
    <property type="term" value="F:prenyltransferase activity"/>
    <property type="evidence" value="ECO:0007669"/>
    <property type="project" value="UniProtKB-ARBA"/>
</dbReference>
<dbReference type="Gene3D" id="1.10.357.140">
    <property type="entry name" value="UbiA prenyltransferase"/>
    <property type="match status" value="1"/>
</dbReference>
<keyword evidence="9" id="KW-1185">Reference proteome</keyword>
<dbReference type="InterPro" id="IPR030470">
    <property type="entry name" value="UbiA_prenylTrfase_CS"/>
</dbReference>
<comment type="cofactor">
    <cofactor evidence="1">
        <name>Mg(2+)</name>
        <dbReference type="ChEBI" id="CHEBI:18420"/>
    </cofactor>
</comment>
<evidence type="ECO:0000313" key="9">
    <source>
        <dbReference type="Proteomes" id="UP000594220"/>
    </source>
</evidence>
<evidence type="ECO:0000256" key="7">
    <source>
        <dbReference type="ARBA" id="ARBA00023136"/>
    </source>
</evidence>
<evidence type="ECO:0000256" key="1">
    <source>
        <dbReference type="ARBA" id="ARBA00001946"/>
    </source>
</evidence>
<keyword evidence="4" id="KW-0808">Transferase</keyword>
<dbReference type="PROSITE" id="PS00943">
    <property type="entry name" value="UBIA"/>
    <property type="match status" value="1"/>
</dbReference>
<keyword evidence="6" id="KW-1133">Transmembrane helix</keyword>
<evidence type="ECO:0000256" key="2">
    <source>
        <dbReference type="ARBA" id="ARBA00004141"/>
    </source>
</evidence>
<dbReference type="InterPro" id="IPR044878">
    <property type="entry name" value="UbiA_sf"/>
</dbReference>
<keyword evidence="7" id="KW-0472">Membrane</keyword>
<comment type="similarity">
    <text evidence="3">Belongs to the UbiA prenyltransferase family.</text>
</comment>
<dbReference type="GeneTree" id="ENSGT00940000153771"/>
<dbReference type="Ensembl" id="ENSCPRT00005025157.1">
    <property type="protein sequence ID" value="ENSCPRP00005021534.1"/>
    <property type="gene ID" value="ENSCPRG00005014969.1"/>
</dbReference>
<reference evidence="8" key="1">
    <citation type="submission" date="2025-08" db="UniProtKB">
        <authorList>
            <consortium name="Ensembl"/>
        </authorList>
    </citation>
    <scope>IDENTIFICATION</scope>
</reference>
<keyword evidence="5" id="KW-0812">Transmembrane</keyword>
<dbReference type="Proteomes" id="UP000594220">
    <property type="component" value="Unplaced"/>
</dbReference>
<dbReference type="InterPro" id="IPR039653">
    <property type="entry name" value="Prenyltransferase"/>
</dbReference>
<dbReference type="PANTHER" id="PTHR11048:SF28">
    <property type="entry name" value="4-HYDROXYBENZOATE POLYPRENYLTRANSFERASE, MITOCHONDRIAL"/>
    <property type="match status" value="1"/>
</dbReference>
<reference evidence="8" key="2">
    <citation type="submission" date="2025-09" db="UniProtKB">
        <authorList>
            <consortium name="Ensembl"/>
        </authorList>
    </citation>
    <scope>IDENTIFICATION</scope>
</reference>
<evidence type="ECO:0000256" key="3">
    <source>
        <dbReference type="ARBA" id="ARBA00005985"/>
    </source>
</evidence>
<accession>A0A7M4FBK8</accession>
<name>A0A7M4FBK8_CROPO</name>
<evidence type="ECO:0000256" key="6">
    <source>
        <dbReference type="ARBA" id="ARBA00022989"/>
    </source>
</evidence>
<evidence type="ECO:0000256" key="4">
    <source>
        <dbReference type="ARBA" id="ARBA00022679"/>
    </source>
</evidence>
<sequence>MAGLLPRLCCCRRGFRSPFPRPLAAATAPHSPQLRRAAAGGGGWPLRFSAAALVEAAPGPARPYLRLMRLDRPIGTWLTYTWSIGLAAEPCCFPDWYMLSLFGAGAVLMRGAGCAINDMWDREYDKNVTRTASRPIAAGDFSTFQSLVFLGGQLSLALYVLLCLNRCSSRSSLFVTCDHLPPDEENHILAAVSFGLVEKWLFFFSFSCNCFLFW</sequence>
<evidence type="ECO:0000256" key="5">
    <source>
        <dbReference type="ARBA" id="ARBA00022692"/>
    </source>
</evidence>
<protein>
    <recommendedName>
        <fullName evidence="10">Coenzyme Q2, polyprenyltransferase</fullName>
    </recommendedName>
</protein>
<dbReference type="Pfam" id="PF01040">
    <property type="entry name" value="UbiA"/>
    <property type="match status" value="1"/>
</dbReference>
<organism evidence="8 9">
    <name type="scientific">Crocodylus porosus</name>
    <name type="common">Saltwater crocodile</name>
    <name type="synonym">Estuarine crocodile</name>
    <dbReference type="NCBI Taxonomy" id="8502"/>
    <lineage>
        <taxon>Eukaryota</taxon>
        <taxon>Metazoa</taxon>
        <taxon>Chordata</taxon>
        <taxon>Craniata</taxon>
        <taxon>Vertebrata</taxon>
        <taxon>Euteleostomi</taxon>
        <taxon>Archelosauria</taxon>
        <taxon>Archosauria</taxon>
        <taxon>Crocodylia</taxon>
        <taxon>Longirostres</taxon>
        <taxon>Crocodylidae</taxon>
        <taxon>Crocodylus</taxon>
    </lineage>
</organism>
<dbReference type="PANTHER" id="PTHR11048">
    <property type="entry name" value="PRENYLTRANSFERASES"/>
    <property type="match status" value="1"/>
</dbReference>
<dbReference type="InterPro" id="IPR000537">
    <property type="entry name" value="UbiA_prenyltransferase"/>
</dbReference>
<proteinExistence type="inferred from homology"/>
<evidence type="ECO:0000313" key="8">
    <source>
        <dbReference type="Ensembl" id="ENSCPRP00005021534.1"/>
    </source>
</evidence>
<dbReference type="GO" id="GO:0005743">
    <property type="term" value="C:mitochondrial inner membrane"/>
    <property type="evidence" value="ECO:0007669"/>
    <property type="project" value="TreeGrafter"/>
</dbReference>
<comment type="subcellular location">
    <subcellularLocation>
        <location evidence="2">Membrane</location>
        <topology evidence="2">Multi-pass membrane protein</topology>
    </subcellularLocation>
</comment>
<dbReference type="AlphaFoldDB" id="A0A7M4FBK8"/>
<evidence type="ECO:0008006" key="10">
    <source>
        <dbReference type="Google" id="ProtNLM"/>
    </source>
</evidence>
<dbReference type="GO" id="GO:0006744">
    <property type="term" value="P:ubiquinone biosynthetic process"/>
    <property type="evidence" value="ECO:0007669"/>
    <property type="project" value="TreeGrafter"/>
</dbReference>